<protein>
    <submittedName>
        <fullName evidence="1">Uncharacterized protein</fullName>
    </submittedName>
</protein>
<name>A0ABW0D0Y9_STRCD</name>
<sequence>MAVNLYGSARSVDIRVCASPVLPHGHYAITITSPTKGWVTPDRFVVRGGTKEESIQTLDGAQVPFSPAAEGAVCSSI</sequence>
<comment type="caution">
    <text evidence="1">The sequence shown here is derived from an EMBL/GenBank/DDBJ whole genome shotgun (WGS) entry which is preliminary data.</text>
</comment>
<gene>
    <name evidence="1" type="ORF">ACFPQ9_42095</name>
</gene>
<dbReference type="RefSeq" id="WP_380865150.1">
    <property type="nucleotide sequence ID" value="NZ_JBHSKM010000048.1"/>
</dbReference>
<organism evidence="1 2">
    <name type="scientific">Streptomyces coerulescens</name>
    <dbReference type="NCBI Taxonomy" id="29304"/>
    <lineage>
        <taxon>Bacteria</taxon>
        <taxon>Bacillati</taxon>
        <taxon>Actinomycetota</taxon>
        <taxon>Actinomycetes</taxon>
        <taxon>Kitasatosporales</taxon>
        <taxon>Streptomycetaceae</taxon>
        <taxon>Streptomyces</taxon>
    </lineage>
</organism>
<evidence type="ECO:0000313" key="1">
    <source>
        <dbReference type="EMBL" id="MFC5220420.1"/>
    </source>
</evidence>
<keyword evidence="2" id="KW-1185">Reference proteome</keyword>
<accession>A0ABW0D0Y9</accession>
<proteinExistence type="predicted"/>
<dbReference type="Proteomes" id="UP001596263">
    <property type="component" value="Unassembled WGS sequence"/>
</dbReference>
<evidence type="ECO:0000313" key="2">
    <source>
        <dbReference type="Proteomes" id="UP001596263"/>
    </source>
</evidence>
<reference evidence="2" key="1">
    <citation type="journal article" date="2019" name="Int. J. Syst. Evol. Microbiol.">
        <title>The Global Catalogue of Microorganisms (GCM) 10K type strain sequencing project: providing services to taxonomists for standard genome sequencing and annotation.</title>
        <authorList>
            <consortium name="The Broad Institute Genomics Platform"/>
            <consortium name="The Broad Institute Genome Sequencing Center for Infectious Disease"/>
            <person name="Wu L."/>
            <person name="Ma J."/>
        </authorList>
    </citation>
    <scope>NUCLEOTIDE SEQUENCE [LARGE SCALE GENOMIC DNA]</scope>
    <source>
        <strain evidence="2">KCTC 42586</strain>
    </source>
</reference>
<dbReference type="EMBL" id="JBHSKM010000048">
    <property type="protein sequence ID" value="MFC5220420.1"/>
    <property type="molecule type" value="Genomic_DNA"/>
</dbReference>